<dbReference type="PANTHER" id="PTHR11360">
    <property type="entry name" value="MONOCARBOXYLATE TRANSPORTER"/>
    <property type="match status" value="1"/>
</dbReference>
<name>A0A381X958_9ZZZZ</name>
<reference evidence="3" key="1">
    <citation type="submission" date="2018-05" db="EMBL/GenBank/DDBJ databases">
        <authorList>
            <person name="Lanie J.A."/>
            <person name="Ng W.-L."/>
            <person name="Kazmierczak K.M."/>
            <person name="Andrzejewski T.M."/>
            <person name="Davidsen T.M."/>
            <person name="Wayne K.J."/>
            <person name="Tettelin H."/>
            <person name="Glass J.I."/>
            <person name="Rusch D."/>
            <person name="Podicherti R."/>
            <person name="Tsui H.-C.T."/>
            <person name="Winkler M.E."/>
        </authorList>
    </citation>
    <scope>NUCLEOTIDE SEQUENCE</scope>
</reference>
<proteinExistence type="predicted"/>
<keyword evidence="1" id="KW-0472">Membrane</keyword>
<dbReference type="Pfam" id="PF07690">
    <property type="entry name" value="MFS_1"/>
    <property type="match status" value="1"/>
</dbReference>
<evidence type="ECO:0000259" key="2">
    <source>
        <dbReference type="PROSITE" id="PS50850"/>
    </source>
</evidence>
<feature type="transmembrane region" description="Helical" evidence="1">
    <location>
        <begin position="134"/>
        <end position="152"/>
    </location>
</feature>
<keyword evidence="1" id="KW-1133">Transmembrane helix</keyword>
<keyword evidence="1" id="KW-0812">Transmembrane</keyword>
<dbReference type="EMBL" id="UINC01014351">
    <property type="protein sequence ID" value="SVA61264.1"/>
    <property type="molecule type" value="Genomic_DNA"/>
</dbReference>
<organism evidence="3">
    <name type="scientific">marine metagenome</name>
    <dbReference type="NCBI Taxonomy" id="408172"/>
    <lineage>
        <taxon>unclassified sequences</taxon>
        <taxon>metagenomes</taxon>
        <taxon>ecological metagenomes</taxon>
    </lineage>
</organism>
<dbReference type="AlphaFoldDB" id="A0A381X958"/>
<feature type="non-terminal residue" evidence="3">
    <location>
        <position position="159"/>
    </location>
</feature>
<feature type="transmembrane region" description="Helical" evidence="1">
    <location>
        <begin position="30"/>
        <end position="52"/>
    </location>
</feature>
<sequence length="159" mass="17231">MAGFIILFFNSGSRFTFGLMLKPMSEDLGWTRGSLTVSVTSFMVISALAMPIYGRLIDRYSLRLILAISVVTASLGLTLVSFVKEPWQFLICYGVVFAVGHAGFSISTISVMIGRWFPKRPGIANSIAISGNGVGQLIIVAIIASLLLSQGWRCSYVVL</sequence>
<dbReference type="PANTHER" id="PTHR11360:SF284">
    <property type="entry name" value="EG:103B4.3 PROTEIN-RELATED"/>
    <property type="match status" value="1"/>
</dbReference>
<feature type="transmembrane region" description="Helical" evidence="1">
    <location>
        <begin position="88"/>
        <end position="113"/>
    </location>
</feature>
<dbReference type="GO" id="GO:0022857">
    <property type="term" value="F:transmembrane transporter activity"/>
    <property type="evidence" value="ECO:0007669"/>
    <property type="project" value="InterPro"/>
</dbReference>
<dbReference type="PROSITE" id="PS50850">
    <property type="entry name" value="MFS"/>
    <property type="match status" value="1"/>
</dbReference>
<dbReference type="InterPro" id="IPR050327">
    <property type="entry name" value="Proton-linked_MCT"/>
</dbReference>
<dbReference type="InterPro" id="IPR011701">
    <property type="entry name" value="MFS"/>
</dbReference>
<dbReference type="Gene3D" id="1.20.1250.20">
    <property type="entry name" value="MFS general substrate transporter like domains"/>
    <property type="match status" value="1"/>
</dbReference>
<dbReference type="InterPro" id="IPR020846">
    <property type="entry name" value="MFS_dom"/>
</dbReference>
<evidence type="ECO:0000313" key="3">
    <source>
        <dbReference type="EMBL" id="SVA61264.1"/>
    </source>
</evidence>
<gene>
    <name evidence="3" type="ORF">METZ01_LOCUS114118</name>
</gene>
<dbReference type="SUPFAM" id="SSF103473">
    <property type="entry name" value="MFS general substrate transporter"/>
    <property type="match status" value="1"/>
</dbReference>
<feature type="domain" description="Major facilitator superfamily (MFS) profile" evidence="2">
    <location>
        <begin position="1"/>
        <end position="159"/>
    </location>
</feature>
<feature type="transmembrane region" description="Helical" evidence="1">
    <location>
        <begin position="64"/>
        <end position="82"/>
    </location>
</feature>
<dbReference type="InterPro" id="IPR036259">
    <property type="entry name" value="MFS_trans_sf"/>
</dbReference>
<protein>
    <recommendedName>
        <fullName evidence="2">Major facilitator superfamily (MFS) profile domain-containing protein</fullName>
    </recommendedName>
</protein>
<accession>A0A381X958</accession>
<evidence type="ECO:0000256" key="1">
    <source>
        <dbReference type="SAM" id="Phobius"/>
    </source>
</evidence>